<feature type="compositionally biased region" description="Basic and acidic residues" evidence="1">
    <location>
        <begin position="1"/>
        <end position="18"/>
    </location>
</feature>
<feature type="compositionally biased region" description="Basic and acidic residues" evidence="1">
    <location>
        <begin position="325"/>
        <end position="342"/>
    </location>
</feature>
<comment type="caution">
    <text evidence="2">The sequence shown here is derived from an EMBL/GenBank/DDBJ whole genome shotgun (WGS) entry which is preliminary data.</text>
</comment>
<gene>
    <name evidence="2" type="ORF">ILEXP_LOCUS25735</name>
</gene>
<feature type="region of interest" description="Disordered" evidence="1">
    <location>
        <begin position="1"/>
        <end position="85"/>
    </location>
</feature>
<organism evidence="2 3">
    <name type="scientific">Ilex paraguariensis</name>
    <name type="common">yerba mate</name>
    <dbReference type="NCBI Taxonomy" id="185542"/>
    <lineage>
        <taxon>Eukaryota</taxon>
        <taxon>Viridiplantae</taxon>
        <taxon>Streptophyta</taxon>
        <taxon>Embryophyta</taxon>
        <taxon>Tracheophyta</taxon>
        <taxon>Spermatophyta</taxon>
        <taxon>Magnoliopsida</taxon>
        <taxon>eudicotyledons</taxon>
        <taxon>Gunneridae</taxon>
        <taxon>Pentapetalae</taxon>
        <taxon>asterids</taxon>
        <taxon>campanulids</taxon>
        <taxon>Aquifoliales</taxon>
        <taxon>Aquifoliaceae</taxon>
        <taxon>Ilex</taxon>
    </lineage>
</organism>
<name>A0ABC8SRA5_9AQUA</name>
<keyword evidence="3" id="KW-1185">Reference proteome</keyword>
<protein>
    <submittedName>
        <fullName evidence="2">Uncharacterized protein</fullName>
    </submittedName>
</protein>
<feature type="region of interest" description="Disordered" evidence="1">
    <location>
        <begin position="237"/>
        <end position="342"/>
    </location>
</feature>
<feature type="compositionally biased region" description="Polar residues" evidence="1">
    <location>
        <begin position="310"/>
        <end position="322"/>
    </location>
</feature>
<feature type="region of interest" description="Disordered" evidence="1">
    <location>
        <begin position="107"/>
        <end position="175"/>
    </location>
</feature>
<feature type="compositionally biased region" description="Basic and acidic residues" evidence="1">
    <location>
        <begin position="244"/>
        <end position="278"/>
    </location>
</feature>
<feature type="compositionally biased region" description="Basic and acidic residues" evidence="1">
    <location>
        <begin position="73"/>
        <end position="82"/>
    </location>
</feature>
<evidence type="ECO:0000313" key="3">
    <source>
        <dbReference type="Proteomes" id="UP001642360"/>
    </source>
</evidence>
<dbReference type="AlphaFoldDB" id="A0ABC8SRA5"/>
<evidence type="ECO:0000313" key="2">
    <source>
        <dbReference type="EMBL" id="CAK9157182.1"/>
    </source>
</evidence>
<evidence type="ECO:0000256" key="1">
    <source>
        <dbReference type="SAM" id="MobiDB-lite"/>
    </source>
</evidence>
<feature type="compositionally biased region" description="Basic and acidic residues" evidence="1">
    <location>
        <begin position="124"/>
        <end position="175"/>
    </location>
</feature>
<dbReference type="Proteomes" id="UP001642360">
    <property type="component" value="Unassembled WGS sequence"/>
</dbReference>
<accession>A0ABC8SRA5</accession>
<sequence>MAKDKPTDVESNEGMDKKFSKHLRVRGAPSRDDGQKGKHAKASKSNIAVNEKEKGDSIGSDRVLRSASNGDGKTFEKAEGHRCTTKLTIDAVSAMGENFGKRKVMAEEENAGMAEPPAKRRRNVDKDKTKKSDLRVSDRILRSHDVMKGDEIENGKSKGKKPVAEKSHSTGLEVKRVEGAAKRKFHAEEELLESQRENTMEVDCYSSELAKKPLLKVGGGGPVETLQKQMNEMAISGVKKRGHELKMREDKKDEFKDVREASPKTRDVKPIASKDGKKSVHSQKRGNTKDNTGNAGKKTVSNRILEAETQAVQKTMKSSGQGNVEIRKNPPRKGQEATDQTR</sequence>
<feature type="compositionally biased region" description="Polar residues" evidence="1">
    <location>
        <begin position="289"/>
        <end position="302"/>
    </location>
</feature>
<reference evidence="2 3" key="1">
    <citation type="submission" date="2024-02" db="EMBL/GenBank/DDBJ databases">
        <authorList>
            <person name="Vignale AGUSTIN F."/>
            <person name="Sosa J E."/>
            <person name="Modenutti C."/>
        </authorList>
    </citation>
    <scope>NUCLEOTIDE SEQUENCE [LARGE SCALE GENOMIC DNA]</scope>
</reference>
<dbReference type="EMBL" id="CAUOFW020002959">
    <property type="protein sequence ID" value="CAK9157182.1"/>
    <property type="molecule type" value="Genomic_DNA"/>
</dbReference>
<proteinExistence type="predicted"/>